<dbReference type="InterPro" id="IPR058807">
    <property type="entry name" value="ScoMcrA_N"/>
</dbReference>
<dbReference type="AlphaFoldDB" id="A0A848KFV2"/>
<keyword evidence="2" id="KW-0540">Nuclease</keyword>
<keyword evidence="3" id="KW-1185">Reference proteome</keyword>
<name>A0A848KFV2_9NOCA</name>
<dbReference type="Pfam" id="PF26345">
    <property type="entry name" value="ScoMcrA_N"/>
    <property type="match status" value="1"/>
</dbReference>
<dbReference type="InterPro" id="IPR003615">
    <property type="entry name" value="HNH_nuc"/>
</dbReference>
<evidence type="ECO:0000259" key="1">
    <source>
        <dbReference type="SMART" id="SM00507"/>
    </source>
</evidence>
<comment type="caution">
    <text evidence="2">The sequence shown here is derived from an EMBL/GenBank/DDBJ whole genome shotgun (WGS) entry which is preliminary data.</text>
</comment>
<dbReference type="Gene3D" id="1.10.30.50">
    <property type="match status" value="1"/>
</dbReference>
<proteinExistence type="predicted"/>
<keyword evidence="2" id="KW-0378">Hydrolase</keyword>
<feature type="domain" description="HNH nuclease" evidence="1">
    <location>
        <begin position="254"/>
        <end position="316"/>
    </location>
</feature>
<dbReference type="SMART" id="SM00507">
    <property type="entry name" value="HNHc"/>
    <property type="match status" value="1"/>
</dbReference>
<reference evidence="2 3" key="1">
    <citation type="submission" date="2019-05" db="EMBL/GenBank/DDBJ databases">
        <authorList>
            <person name="Lee S.D."/>
        </authorList>
    </citation>
    <scope>NUCLEOTIDE SEQUENCE [LARGE SCALE GENOMIC DNA]</scope>
    <source>
        <strain evidence="2 3">YC2-7</strain>
    </source>
</reference>
<dbReference type="GO" id="GO:0003676">
    <property type="term" value="F:nucleic acid binding"/>
    <property type="evidence" value="ECO:0007669"/>
    <property type="project" value="InterPro"/>
</dbReference>
<evidence type="ECO:0000313" key="3">
    <source>
        <dbReference type="Proteomes" id="UP000535543"/>
    </source>
</evidence>
<gene>
    <name evidence="2" type="ORF">FGL95_07180</name>
</gene>
<reference evidence="2 3" key="2">
    <citation type="submission" date="2020-06" db="EMBL/GenBank/DDBJ databases">
        <title>Antribacter stalactiti gen. nov., sp. nov., a new member of the family Nacardiaceae isolated from a cave.</title>
        <authorList>
            <person name="Kim I.S."/>
        </authorList>
    </citation>
    <scope>NUCLEOTIDE SEQUENCE [LARGE SCALE GENOMIC DNA]</scope>
    <source>
        <strain evidence="2 3">YC2-7</strain>
    </source>
</reference>
<sequence length="347" mass="38630">MPTTRPQFDRRSVLQAIAECDRVGRTAFLQDSNFKQARKFYLMHNGRGYDSKAIAGVAHRYATDERLEWDDFTGGEALVKRFRDLGFEVTGDDKWQWDELLLACDLLHLNAWQPLRESDDRVAALSSFLRSQSPISLYIDDFRSSSSVHHKLEDLRTAHPDRVGQGQPTKKGGELTAQMAAAFVANPDQMHANAQELWASGSLGLGDSDGLVGTPDGAPSDVDSPDALTQAVEGRVRQRLVKTRERSGALRSEKMVQARERRGTIACETCDFDFEVVYGELGAGFIHVHHVVPLHFSGEVETTLEHLVLLCANCHQMIHRGPSWKTPEELRGIILASRAPTNANPTE</sequence>
<dbReference type="Proteomes" id="UP000535543">
    <property type="component" value="Unassembled WGS sequence"/>
</dbReference>
<accession>A0A848KFV2</accession>
<keyword evidence="2" id="KW-0255">Endonuclease</keyword>
<evidence type="ECO:0000313" key="2">
    <source>
        <dbReference type="EMBL" id="NMN94817.1"/>
    </source>
</evidence>
<dbReference type="InterPro" id="IPR002711">
    <property type="entry name" value="HNH"/>
</dbReference>
<dbReference type="GO" id="GO:0004519">
    <property type="term" value="F:endonuclease activity"/>
    <property type="evidence" value="ECO:0007669"/>
    <property type="project" value="UniProtKB-KW"/>
</dbReference>
<dbReference type="Pfam" id="PF01844">
    <property type="entry name" value="HNH"/>
    <property type="match status" value="1"/>
</dbReference>
<dbReference type="CDD" id="cd00085">
    <property type="entry name" value="HNHc"/>
    <property type="match status" value="1"/>
</dbReference>
<dbReference type="EMBL" id="VCQU01000002">
    <property type="protein sequence ID" value="NMN94817.1"/>
    <property type="molecule type" value="Genomic_DNA"/>
</dbReference>
<protein>
    <submittedName>
        <fullName evidence="2">HNH endonuclease</fullName>
    </submittedName>
</protein>
<dbReference type="GO" id="GO:0008270">
    <property type="term" value="F:zinc ion binding"/>
    <property type="evidence" value="ECO:0007669"/>
    <property type="project" value="InterPro"/>
</dbReference>
<organism evidence="2 3">
    <name type="scientific">Antrihabitans stalactiti</name>
    <dbReference type="NCBI Taxonomy" id="2584121"/>
    <lineage>
        <taxon>Bacteria</taxon>
        <taxon>Bacillati</taxon>
        <taxon>Actinomycetota</taxon>
        <taxon>Actinomycetes</taxon>
        <taxon>Mycobacteriales</taxon>
        <taxon>Nocardiaceae</taxon>
        <taxon>Antrihabitans</taxon>
    </lineage>
</organism>
<dbReference type="RefSeq" id="WP_169585543.1">
    <property type="nucleotide sequence ID" value="NZ_VCQU01000002.1"/>
</dbReference>